<organism evidence="2 3">
    <name type="scientific">Enhygromyxa salina</name>
    <dbReference type="NCBI Taxonomy" id="215803"/>
    <lineage>
        <taxon>Bacteria</taxon>
        <taxon>Pseudomonadati</taxon>
        <taxon>Myxococcota</taxon>
        <taxon>Polyangia</taxon>
        <taxon>Nannocystales</taxon>
        <taxon>Nannocystaceae</taxon>
        <taxon>Enhygromyxa</taxon>
    </lineage>
</organism>
<dbReference type="OrthoDB" id="7584480at2"/>
<gene>
    <name evidence="2" type="ORF">ENSA7_59490</name>
</gene>
<dbReference type="InterPro" id="IPR005153">
    <property type="entry name" value="MbtH-like_dom"/>
</dbReference>
<dbReference type="AlphaFoldDB" id="A0A2S9Y5U0"/>
<protein>
    <submittedName>
        <fullName evidence="2">MbtH-like protein</fullName>
    </submittedName>
</protein>
<comment type="caution">
    <text evidence="2">The sequence shown here is derived from an EMBL/GenBank/DDBJ whole genome shotgun (WGS) entry which is preliminary data.</text>
</comment>
<dbReference type="InterPro" id="IPR038020">
    <property type="entry name" value="MbtH-like_sf"/>
</dbReference>
<accession>A0A2S9Y5U0</accession>
<evidence type="ECO:0000313" key="3">
    <source>
        <dbReference type="Proteomes" id="UP000238823"/>
    </source>
</evidence>
<sequence length="177" mass="19283">MSTAESYFVVVNHEEQYSIWPNEQPPAGWSVVAGPDTKAACLARIEELWTDMRPRSLREFMAAAPEPAPEPEPEPDPGPDLVTRLCVEQDVELELFAERSPERVAEALSGGTMHLRFPNTRGGTLLAVALDDHSRQQTIEGATLRVSGTLELDFVACACEATISLPDGGGRGALRRL</sequence>
<dbReference type="EMBL" id="PVNL01000118">
    <property type="protein sequence ID" value="PRQ00455.1"/>
    <property type="molecule type" value="Genomic_DNA"/>
</dbReference>
<dbReference type="InterPro" id="IPR037407">
    <property type="entry name" value="MLP_fam"/>
</dbReference>
<dbReference type="GO" id="GO:0005829">
    <property type="term" value="C:cytosol"/>
    <property type="evidence" value="ECO:0007669"/>
    <property type="project" value="TreeGrafter"/>
</dbReference>
<evidence type="ECO:0000259" key="1">
    <source>
        <dbReference type="SMART" id="SM00923"/>
    </source>
</evidence>
<dbReference type="SUPFAM" id="SSF160582">
    <property type="entry name" value="MbtH-like"/>
    <property type="match status" value="1"/>
</dbReference>
<dbReference type="Gene3D" id="3.90.820.10">
    <property type="entry name" value="Structural Genomics, Unknown Function 30-nov-00 1gh9 Mol_id"/>
    <property type="match status" value="1"/>
</dbReference>
<dbReference type="PANTHER" id="PTHR38444">
    <property type="entry name" value="ENTEROBACTIN BIOSYNTHESIS PROTEIN YBDZ"/>
    <property type="match status" value="1"/>
</dbReference>
<proteinExistence type="predicted"/>
<feature type="domain" description="MbtH-like" evidence="1">
    <location>
        <begin position="2"/>
        <end position="47"/>
    </location>
</feature>
<dbReference type="PANTHER" id="PTHR38444:SF1">
    <property type="entry name" value="ENTEROBACTIN BIOSYNTHESIS PROTEIN YBDZ"/>
    <property type="match status" value="1"/>
</dbReference>
<dbReference type="GO" id="GO:0019290">
    <property type="term" value="P:siderophore biosynthetic process"/>
    <property type="evidence" value="ECO:0007669"/>
    <property type="project" value="TreeGrafter"/>
</dbReference>
<evidence type="ECO:0000313" key="2">
    <source>
        <dbReference type="EMBL" id="PRQ00455.1"/>
    </source>
</evidence>
<name>A0A2S9Y5U0_9BACT</name>
<dbReference type="Proteomes" id="UP000238823">
    <property type="component" value="Unassembled WGS sequence"/>
</dbReference>
<reference evidence="2 3" key="1">
    <citation type="submission" date="2018-03" db="EMBL/GenBank/DDBJ databases">
        <title>Draft Genome Sequences of the Obligatory Marine Myxobacteria Enhygromyxa salina SWB007.</title>
        <authorList>
            <person name="Poehlein A."/>
            <person name="Moghaddam J.A."/>
            <person name="Harms H."/>
            <person name="Alanjari M."/>
            <person name="Koenig G.M."/>
            <person name="Daniel R."/>
            <person name="Schaeberle T.F."/>
        </authorList>
    </citation>
    <scope>NUCLEOTIDE SEQUENCE [LARGE SCALE GENOMIC DNA]</scope>
    <source>
        <strain evidence="2 3">SWB007</strain>
    </source>
</reference>
<dbReference type="Pfam" id="PF03621">
    <property type="entry name" value="MbtH"/>
    <property type="match status" value="1"/>
</dbReference>
<dbReference type="SMART" id="SM00923">
    <property type="entry name" value="MbtH"/>
    <property type="match status" value="1"/>
</dbReference>